<protein>
    <recommendedName>
        <fullName evidence="3">LysE family translocator</fullName>
    </recommendedName>
</protein>
<proteinExistence type="predicted"/>
<accession>A0ABP6Z8Z6</accession>
<keyword evidence="2" id="KW-1185">Reference proteome</keyword>
<comment type="caution">
    <text evidence="1">The sequence shown here is derived from an EMBL/GenBank/DDBJ whole genome shotgun (WGS) entry which is preliminary data.</text>
</comment>
<organism evidence="1 2">
    <name type="scientific">Kribbella ginsengisoli</name>
    <dbReference type="NCBI Taxonomy" id="363865"/>
    <lineage>
        <taxon>Bacteria</taxon>
        <taxon>Bacillati</taxon>
        <taxon>Actinomycetota</taxon>
        <taxon>Actinomycetes</taxon>
        <taxon>Propionibacteriales</taxon>
        <taxon>Kribbellaceae</taxon>
        <taxon>Kribbella</taxon>
    </lineage>
</organism>
<sequence length="42" mass="4486">MDWFFWVTTAPDLCGSGVAVWLGPALTKLRVGFLGLGVFSLG</sequence>
<evidence type="ECO:0008006" key="3">
    <source>
        <dbReference type="Google" id="ProtNLM"/>
    </source>
</evidence>
<dbReference type="EMBL" id="BAABAA010000049">
    <property type="protein sequence ID" value="GAA3601745.1"/>
    <property type="molecule type" value="Genomic_DNA"/>
</dbReference>
<gene>
    <name evidence="1" type="ORF">GCM10022235_86580</name>
</gene>
<evidence type="ECO:0000313" key="2">
    <source>
        <dbReference type="Proteomes" id="UP001501222"/>
    </source>
</evidence>
<reference evidence="2" key="1">
    <citation type="journal article" date="2019" name="Int. J. Syst. Evol. Microbiol.">
        <title>The Global Catalogue of Microorganisms (GCM) 10K type strain sequencing project: providing services to taxonomists for standard genome sequencing and annotation.</title>
        <authorList>
            <consortium name="The Broad Institute Genomics Platform"/>
            <consortium name="The Broad Institute Genome Sequencing Center for Infectious Disease"/>
            <person name="Wu L."/>
            <person name="Ma J."/>
        </authorList>
    </citation>
    <scope>NUCLEOTIDE SEQUENCE [LARGE SCALE GENOMIC DNA]</scope>
    <source>
        <strain evidence="2">JCM 16928</strain>
    </source>
</reference>
<dbReference type="Proteomes" id="UP001501222">
    <property type="component" value="Unassembled WGS sequence"/>
</dbReference>
<name>A0ABP6Z8Z6_9ACTN</name>
<evidence type="ECO:0000313" key="1">
    <source>
        <dbReference type="EMBL" id="GAA3601745.1"/>
    </source>
</evidence>